<dbReference type="EMBL" id="LNYG01000013">
    <property type="protein sequence ID" value="KTD08280.1"/>
    <property type="molecule type" value="Genomic_DNA"/>
</dbReference>
<dbReference type="GO" id="GO:0006355">
    <property type="term" value="P:regulation of DNA-templated transcription"/>
    <property type="evidence" value="ECO:0007669"/>
    <property type="project" value="InterPro"/>
</dbReference>
<accession>A0A0W0UK69</accession>
<dbReference type="PROSITE" id="PS50043">
    <property type="entry name" value="HTH_LUXR_2"/>
    <property type="match status" value="1"/>
</dbReference>
<dbReference type="InterPro" id="IPR016032">
    <property type="entry name" value="Sig_transdc_resp-reg_C-effctor"/>
</dbReference>
<gene>
    <name evidence="3" type="ORF">A8135_00730</name>
    <name evidence="2" type="ORF">Ljam_2475</name>
</gene>
<dbReference type="RefSeq" id="WP_058450323.1">
    <property type="nucleotide sequence ID" value="NZ_LNYG01000013.1"/>
</dbReference>
<name>A0A0W0UK69_9GAMM</name>
<dbReference type="PATRIC" id="fig|455.5.peg.2600"/>
<dbReference type="Proteomes" id="UP000054715">
    <property type="component" value="Unassembled WGS sequence"/>
</dbReference>
<evidence type="ECO:0000259" key="1">
    <source>
        <dbReference type="PROSITE" id="PS50043"/>
    </source>
</evidence>
<dbReference type="InterPro" id="IPR000792">
    <property type="entry name" value="Tscrpt_reg_LuxR_C"/>
</dbReference>
<proteinExistence type="predicted"/>
<dbReference type="Proteomes" id="UP000093336">
    <property type="component" value="Unassembled WGS sequence"/>
</dbReference>
<reference evidence="2 4" key="1">
    <citation type="submission" date="2015-11" db="EMBL/GenBank/DDBJ databases">
        <title>Genomic analysis of 38 Legionella species identifies large and diverse effector repertoires.</title>
        <authorList>
            <person name="Burstein D."/>
            <person name="Amaro F."/>
            <person name="Zusman T."/>
            <person name="Lifshitz Z."/>
            <person name="Cohen O."/>
            <person name="Gilbert J.A."/>
            <person name="Pupko T."/>
            <person name="Shuman H.A."/>
            <person name="Segal G."/>
        </authorList>
    </citation>
    <scope>NUCLEOTIDE SEQUENCE [LARGE SCALE GENOMIC DNA]</scope>
    <source>
        <strain evidence="2 4">JA-26-G1-E2</strain>
    </source>
</reference>
<dbReference type="InterPro" id="IPR036388">
    <property type="entry name" value="WH-like_DNA-bd_sf"/>
</dbReference>
<dbReference type="STRING" id="455.Ljam_2475"/>
<reference evidence="3 5" key="2">
    <citation type="submission" date="2016-05" db="EMBL/GenBank/DDBJ databases">
        <authorList>
            <person name="Prochazka B."/>
            <person name="Indra A."/>
            <person name="Hasenberger P."/>
            <person name="Blaschitz M."/>
            <person name="Wagner L."/>
            <person name="Wewalka G."/>
            <person name="Sorschag S."/>
            <person name="Schmid D."/>
            <person name="Ruppitsch W."/>
        </authorList>
    </citation>
    <scope>NUCLEOTIDE SEQUENCE [LARGE SCALE GENOMIC DNA]</scope>
    <source>
        <strain evidence="3 5">974010_12</strain>
    </source>
</reference>
<evidence type="ECO:0000313" key="3">
    <source>
        <dbReference type="EMBL" id="OCH98599.1"/>
    </source>
</evidence>
<sequence>MSLNITNMSTESINATELINYTDFVTHLCKDLFKVTGINHFSYVEMNDEGDFIWLGTDSNYFETCLHQQLVATAPVSILKTYPKTGFYLIDIYQDEYKKHSEPVFQLLNNFEYGHSFRILEIADYNTIKLYSFDAPLDKQDINHIYLNNLDVFKKFNSYFEDKITFIRDKFESNRLIDAEYAEFTHLWNSSFKQNGFMDHTLPAMFYSAESKIQITPREREVLFWYIKGKTSEETAKLLNVSRRTIERHFENLRDKFGCFSKNQIALKIMNVF</sequence>
<dbReference type="Gene3D" id="1.10.10.10">
    <property type="entry name" value="Winged helix-like DNA-binding domain superfamily/Winged helix DNA-binding domain"/>
    <property type="match status" value="1"/>
</dbReference>
<dbReference type="GO" id="GO:0003677">
    <property type="term" value="F:DNA binding"/>
    <property type="evidence" value="ECO:0007669"/>
    <property type="project" value="InterPro"/>
</dbReference>
<evidence type="ECO:0000313" key="5">
    <source>
        <dbReference type="Proteomes" id="UP000093336"/>
    </source>
</evidence>
<dbReference type="EMBL" id="LYOZ01000010">
    <property type="protein sequence ID" value="OCH98599.1"/>
    <property type="molecule type" value="Genomic_DNA"/>
</dbReference>
<feature type="domain" description="HTH luxR-type" evidence="1">
    <location>
        <begin position="208"/>
        <end position="273"/>
    </location>
</feature>
<dbReference type="AlphaFoldDB" id="A0A0W0UK69"/>
<evidence type="ECO:0000313" key="2">
    <source>
        <dbReference type="EMBL" id="KTD08280.1"/>
    </source>
</evidence>
<dbReference type="SUPFAM" id="SSF46894">
    <property type="entry name" value="C-terminal effector domain of the bipartite response regulators"/>
    <property type="match status" value="1"/>
</dbReference>
<dbReference type="SMART" id="SM00421">
    <property type="entry name" value="HTH_LUXR"/>
    <property type="match status" value="1"/>
</dbReference>
<evidence type="ECO:0000313" key="4">
    <source>
        <dbReference type="Proteomes" id="UP000054715"/>
    </source>
</evidence>
<comment type="caution">
    <text evidence="2">The sequence shown here is derived from an EMBL/GenBank/DDBJ whole genome shotgun (WGS) entry which is preliminary data.</text>
</comment>
<keyword evidence="5" id="KW-1185">Reference proteome</keyword>
<organism evidence="2 4">
    <name type="scientific">Legionella jamestowniensis</name>
    <dbReference type="NCBI Taxonomy" id="455"/>
    <lineage>
        <taxon>Bacteria</taxon>
        <taxon>Pseudomonadati</taxon>
        <taxon>Pseudomonadota</taxon>
        <taxon>Gammaproteobacteria</taxon>
        <taxon>Legionellales</taxon>
        <taxon>Legionellaceae</taxon>
        <taxon>Legionella</taxon>
    </lineage>
</organism>
<dbReference type="CDD" id="cd06170">
    <property type="entry name" value="LuxR_C_like"/>
    <property type="match status" value="1"/>
</dbReference>
<dbReference type="PRINTS" id="PR00038">
    <property type="entry name" value="HTHLUXR"/>
</dbReference>
<protein>
    <submittedName>
        <fullName evidence="2">Putative Transcriptional regulator, LuxR family protein</fullName>
    </submittedName>
</protein>
<dbReference type="Pfam" id="PF00196">
    <property type="entry name" value="GerE"/>
    <property type="match status" value="1"/>
</dbReference>
<dbReference type="OrthoDB" id="5650388at2"/>